<protein>
    <submittedName>
        <fullName evidence="2">Uncharacterized protein</fullName>
    </submittedName>
</protein>
<sequence length="147" mass="15165">MLIVSPIHQKTASLPTSSPRLPTSSPVRKQFQLALVAAAALPNAPPGSSSSRLAAVHALAAGIALSPTPPLPRPPRALGLSSPSPASTTTLSPPPQAVSSPPTKPCSPPMTPRQHRGRGGRRRRRPLAPHPHEVAGLPPRSTSTCQP</sequence>
<dbReference type="EMBL" id="CM008048">
    <property type="protein sequence ID" value="PVH62562.1"/>
    <property type="molecule type" value="Genomic_DNA"/>
</dbReference>
<organism evidence="2">
    <name type="scientific">Panicum hallii</name>
    <dbReference type="NCBI Taxonomy" id="206008"/>
    <lineage>
        <taxon>Eukaryota</taxon>
        <taxon>Viridiplantae</taxon>
        <taxon>Streptophyta</taxon>
        <taxon>Embryophyta</taxon>
        <taxon>Tracheophyta</taxon>
        <taxon>Spermatophyta</taxon>
        <taxon>Magnoliopsida</taxon>
        <taxon>Liliopsida</taxon>
        <taxon>Poales</taxon>
        <taxon>Poaceae</taxon>
        <taxon>PACMAD clade</taxon>
        <taxon>Panicoideae</taxon>
        <taxon>Panicodae</taxon>
        <taxon>Paniceae</taxon>
        <taxon>Panicinae</taxon>
        <taxon>Panicum</taxon>
        <taxon>Panicum sect. Panicum</taxon>
    </lineage>
</organism>
<dbReference type="AlphaFoldDB" id="A0A2T8KK87"/>
<evidence type="ECO:0000256" key="1">
    <source>
        <dbReference type="SAM" id="MobiDB-lite"/>
    </source>
</evidence>
<feature type="region of interest" description="Disordered" evidence="1">
    <location>
        <begin position="65"/>
        <end position="147"/>
    </location>
</feature>
<dbReference type="Gramene" id="PVH62562">
    <property type="protein sequence ID" value="PVH62562"/>
    <property type="gene ID" value="PAHAL_3G324900"/>
</dbReference>
<feature type="compositionally biased region" description="Low complexity" evidence="1">
    <location>
        <begin position="13"/>
        <end position="26"/>
    </location>
</feature>
<accession>A0A2T8KK87</accession>
<feature type="compositionally biased region" description="Pro residues" evidence="1">
    <location>
        <begin position="92"/>
        <end position="111"/>
    </location>
</feature>
<reference evidence="2" key="1">
    <citation type="submission" date="2018-04" db="EMBL/GenBank/DDBJ databases">
        <title>WGS assembly of Panicum hallii.</title>
        <authorList>
            <person name="Lovell J."/>
            <person name="Jenkins J."/>
            <person name="Lowry D."/>
            <person name="Mamidi S."/>
            <person name="Sreedasyam A."/>
            <person name="Weng X."/>
            <person name="Barry K."/>
            <person name="Bonette J."/>
            <person name="Campitelli B."/>
            <person name="Daum C."/>
            <person name="Gordon S."/>
            <person name="Gould B."/>
            <person name="Lipzen A."/>
            <person name="Macqueen A."/>
            <person name="Palacio-Mejia J."/>
            <person name="Plott C."/>
            <person name="Shakirov E."/>
            <person name="Shu S."/>
            <person name="Yoshinaga Y."/>
            <person name="Zane M."/>
            <person name="Rokhsar D."/>
            <person name="Grimwood J."/>
            <person name="Schmutz J."/>
            <person name="Juenger T."/>
        </authorList>
    </citation>
    <scope>NUCLEOTIDE SEQUENCE [LARGE SCALE GENOMIC DNA]</scope>
    <source>
        <strain evidence="2">FIL2</strain>
    </source>
</reference>
<feature type="compositionally biased region" description="Low complexity" evidence="1">
    <location>
        <begin position="76"/>
        <end position="91"/>
    </location>
</feature>
<gene>
    <name evidence="2" type="ORF">PAHAL_3G324900</name>
</gene>
<evidence type="ECO:0000313" key="2">
    <source>
        <dbReference type="EMBL" id="PVH62562.1"/>
    </source>
</evidence>
<dbReference type="Proteomes" id="UP000243499">
    <property type="component" value="Chromosome 3"/>
</dbReference>
<feature type="region of interest" description="Disordered" evidence="1">
    <location>
        <begin position="1"/>
        <end position="26"/>
    </location>
</feature>
<name>A0A2T8KK87_9POAL</name>
<proteinExistence type="predicted"/>
<feature type="compositionally biased region" description="Basic residues" evidence="1">
    <location>
        <begin position="113"/>
        <end position="127"/>
    </location>
</feature>